<keyword evidence="1" id="KW-0472">Membrane</keyword>
<feature type="domain" description="DUF4097" evidence="2">
    <location>
        <begin position="56"/>
        <end position="304"/>
    </location>
</feature>
<name>J8BYU8_BACCE</name>
<evidence type="ECO:0000313" key="4">
    <source>
        <dbReference type="Proteomes" id="UP000006997"/>
    </source>
</evidence>
<dbReference type="HOGENOM" id="CLU_084135_0_0_9"/>
<dbReference type="EMBL" id="AHEN01000032">
    <property type="protein sequence ID" value="EJQ99113.1"/>
    <property type="molecule type" value="Genomic_DNA"/>
</dbReference>
<organism evidence="3 4">
    <name type="scientific">Bacillus cereus MC67</name>
    <dbReference type="NCBI Taxonomy" id="1053219"/>
    <lineage>
        <taxon>Bacteria</taxon>
        <taxon>Bacillati</taxon>
        <taxon>Bacillota</taxon>
        <taxon>Bacilli</taxon>
        <taxon>Bacillales</taxon>
        <taxon>Bacillaceae</taxon>
        <taxon>Bacillus</taxon>
        <taxon>Bacillus cereus group</taxon>
    </lineage>
</organism>
<protein>
    <recommendedName>
        <fullName evidence="2">DUF4097 domain-containing protein</fullName>
    </recommendedName>
</protein>
<proteinExistence type="predicted"/>
<dbReference type="InterPro" id="IPR025164">
    <property type="entry name" value="Toastrack_DUF4097"/>
</dbReference>
<evidence type="ECO:0000259" key="2">
    <source>
        <dbReference type="Pfam" id="PF13349"/>
    </source>
</evidence>
<gene>
    <name evidence="3" type="ORF">II3_03093</name>
</gene>
<dbReference type="Pfam" id="PF13349">
    <property type="entry name" value="DUF4097"/>
    <property type="match status" value="1"/>
</dbReference>
<keyword evidence="1" id="KW-0812">Transmembrane</keyword>
<dbReference type="PATRIC" id="fig|1053219.3.peg.3159"/>
<comment type="caution">
    <text evidence="3">The sequence shown here is derived from an EMBL/GenBank/DDBJ whole genome shotgun (WGS) entry which is preliminary data.</text>
</comment>
<evidence type="ECO:0000313" key="3">
    <source>
        <dbReference type="EMBL" id="EJQ99113.1"/>
    </source>
</evidence>
<accession>J8BYU8</accession>
<feature type="transmembrane region" description="Helical" evidence="1">
    <location>
        <begin position="20"/>
        <end position="37"/>
    </location>
</feature>
<reference evidence="3 4" key="1">
    <citation type="submission" date="2012-04" db="EMBL/GenBank/DDBJ databases">
        <title>The Genome Sequence of Bacillus cereus MC67.</title>
        <authorList>
            <consortium name="The Broad Institute Genome Sequencing Platform"/>
            <consortium name="The Broad Institute Genome Sequencing Center for Infectious Disease"/>
            <person name="Feldgarden M."/>
            <person name="Van der Auwera G.A."/>
            <person name="Mahillon J."/>
            <person name="Duprez V."/>
            <person name="Timmery S."/>
            <person name="Mattelet C."/>
            <person name="Dierick K."/>
            <person name="Sun M."/>
            <person name="Yu Z."/>
            <person name="Zhu L."/>
            <person name="Hu X."/>
            <person name="Shank E.B."/>
            <person name="Swiecicka I."/>
            <person name="Hansen B.M."/>
            <person name="Andrup L."/>
            <person name="Young S.K."/>
            <person name="Zeng Q."/>
            <person name="Gargeya S."/>
            <person name="Fitzgerald M."/>
            <person name="Haas B."/>
            <person name="Abouelleil A."/>
            <person name="Alvarado L."/>
            <person name="Arachchi H.M."/>
            <person name="Berlin A."/>
            <person name="Chapman S.B."/>
            <person name="Goldberg J."/>
            <person name="Griggs A."/>
            <person name="Gujja S."/>
            <person name="Hansen M."/>
            <person name="Howarth C."/>
            <person name="Imamovic A."/>
            <person name="Larimer J."/>
            <person name="McCowen C."/>
            <person name="Montmayeur A."/>
            <person name="Murphy C."/>
            <person name="Neiman D."/>
            <person name="Pearson M."/>
            <person name="Priest M."/>
            <person name="Roberts A."/>
            <person name="Saif S."/>
            <person name="Shea T."/>
            <person name="Sisk P."/>
            <person name="Sykes S."/>
            <person name="Wortman J."/>
            <person name="Nusbaum C."/>
            <person name="Birren B."/>
        </authorList>
    </citation>
    <scope>NUCLEOTIDE SEQUENCE [LARGE SCALE GENOMIC DNA]</scope>
    <source>
        <strain evidence="3 4">MC67</strain>
    </source>
</reference>
<sequence>MWREVSLKQQRTGVGTVKKIIVIVILFFTIASVVFGFKTFHGKDFKKENSFEINNIKEIEVDNENWDIEFKSTDSNKIVISAQGERLDKEIDPVKIENDGNKMMIKQEQKMNGFVNGFTFRKKNVISISIPKKEIDKIVLNNKSGDVKISDIVVKSIVTKSKSGDERIVGLSAEKGEFTSKSGELTVKDSSVQELNIKSTTGDNYITNVNSTFMNITSTSGEVLLKDMEEGKSLFIETKSGDIGVRYKGVPASLKFTAKSNSTDIMVNLKGLKKDQNTEKIKEGTIGDAKNEVKILSKTGAIYID</sequence>
<keyword evidence="1" id="KW-1133">Transmembrane helix</keyword>
<evidence type="ECO:0000256" key="1">
    <source>
        <dbReference type="SAM" id="Phobius"/>
    </source>
</evidence>
<dbReference type="AlphaFoldDB" id="J8BYU8"/>
<dbReference type="Proteomes" id="UP000006997">
    <property type="component" value="Unassembled WGS sequence"/>
</dbReference>